<name>A0A345XJ51_9ACTN</name>
<keyword evidence="4 6" id="KW-0067">ATP-binding</keyword>
<dbReference type="GO" id="GO:0015833">
    <property type="term" value="P:peptide transport"/>
    <property type="evidence" value="ECO:0007669"/>
    <property type="project" value="InterPro"/>
</dbReference>
<dbReference type="GO" id="GO:0005524">
    <property type="term" value="F:ATP binding"/>
    <property type="evidence" value="ECO:0007669"/>
    <property type="project" value="UniProtKB-KW"/>
</dbReference>
<dbReference type="Gene3D" id="3.40.50.300">
    <property type="entry name" value="P-loop containing nucleotide triphosphate hydrolases"/>
    <property type="match status" value="1"/>
</dbReference>
<dbReference type="InterPro" id="IPR017871">
    <property type="entry name" value="ABC_transporter-like_CS"/>
</dbReference>
<dbReference type="FunFam" id="3.40.50.300:FF:000016">
    <property type="entry name" value="Oligopeptide ABC transporter ATP-binding component"/>
    <property type="match status" value="1"/>
</dbReference>
<evidence type="ECO:0000313" key="7">
    <source>
        <dbReference type="Proteomes" id="UP000254425"/>
    </source>
</evidence>
<dbReference type="GO" id="GO:0055085">
    <property type="term" value="P:transmembrane transport"/>
    <property type="evidence" value="ECO:0007669"/>
    <property type="project" value="UniProtKB-ARBA"/>
</dbReference>
<proteinExistence type="inferred from homology"/>
<dbReference type="EMBL" id="CP031320">
    <property type="protein sequence ID" value="AXK31667.1"/>
    <property type="molecule type" value="Genomic_DNA"/>
</dbReference>
<dbReference type="SMART" id="SM00382">
    <property type="entry name" value="AAA"/>
    <property type="match status" value="1"/>
</dbReference>
<keyword evidence="3" id="KW-0547">Nucleotide-binding</keyword>
<dbReference type="PROSITE" id="PS50893">
    <property type="entry name" value="ABC_TRANSPORTER_2"/>
    <property type="match status" value="1"/>
</dbReference>
<dbReference type="Pfam" id="PF00005">
    <property type="entry name" value="ABC_tran"/>
    <property type="match status" value="1"/>
</dbReference>
<feature type="domain" description="ABC transporter" evidence="5">
    <location>
        <begin position="13"/>
        <end position="253"/>
    </location>
</feature>
<dbReference type="Pfam" id="PF08352">
    <property type="entry name" value="oligo_HPY"/>
    <property type="match status" value="1"/>
</dbReference>
<dbReference type="InterPro" id="IPR050319">
    <property type="entry name" value="ABC_transp_ATP-bind"/>
</dbReference>
<dbReference type="NCBIfam" id="TIGR01727">
    <property type="entry name" value="oligo_HPY"/>
    <property type="match status" value="1"/>
</dbReference>
<organism evidence="6 7">
    <name type="scientific">Streptomyces armeniacus</name>
    <dbReference type="NCBI Taxonomy" id="83291"/>
    <lineage>
        <taxon>Bacteria</taxon>
        <taxon>Bacillati</taxon>
        <taxon>Actinomycetota</taxon>
        <taxon>Actinomycetes</taxon>
        <taxon>Kitasatosporales</taxon>
        <taxon>Streptomycetaceae</taxon>
        <taxon>Streptomyces</taxon>
    </lineage>
</organism>
<evidence type="ECO:0000256" key="1">
    <source>
        <dbReference type="ARBA" id="ARBA00005417"/>
    </source>
</evidence>
<dbReference type="CDD" id="cd03257">
    <property type="entry name" value="ABC_NikE_OppD_transporters"/>
    <property type="match status" value="1"/>
</dbReference>
<dbReference type="PANTHER" id="PTHR43776">
    <property type="entry name" value="TRANSPORT ATP-BINDING PROTEIN"/>
    <property type="match status" value="1"/>
</dbReference>
<dbReference type="KEGG" id="sarm:DVA86_02390"/>
<gene>
    <name evidence="6" type="ORF">DVA86_02390</name>
</gene>
<dbReference type="InterPro" id="IPR013563">
    <property type="entry name" value="Oligopep_ABC_C"/>
</dbReference>
<evidence type="ECO:0000256" key="4">
    <source>
        <dbReference type="ARBA" id="ARBA00022840"/>
    </source>
</evidence>
<dbReference type="PANTHER" id="PTHR43776:SF7">
    <property type="entry name" value="D,D-DIPEPTIDE TRANSPORT ATP-BINDING PROTEIN DDPF-RELATED"/>
    <property type="match status" value="1"/>
</dbReference>
<protein>
    <submittedName>
        <fullName evidence="6">ATP-binding cassette domain-containing protein</fullName>
    </submittedName>
</protein>
<accession>A0A345XJ51</accession>
<comment type="similarity">
    <text evidence="1">Belongs to the ABC transporter superfamily.</text>
</comment>
<dbReference type="SUPFAM" id="SSF52540">
    <property type="entry name" value="P-loop containing nucleoside triphosphate hydrolases"/>
    <property type="match status" value="1"/>
</dbReference>
<dbReference type="InterPro" id="IPR003593">
    <property type="entry name" value="AAA+_ATPase"/>
</dbReference>
<keyword evidence="7" id="KW-1185">Reference proteome</keyword>
<evidence type="ECO:0000256" key="3">
    <source>
        <dbReference type="ARBA" id="ARBA00022741"/>
    </source>
</evidence>
<sequence>MSTPAVDVRGLVAEYRSRRRTVGSPAVQAVSGVDFRIGRGRTLGLVGETGCGKSTLGRCLVRLLAPVGGQALVNGIDVAAADRKAVQRLRKEIQLVFQDPYSSLDPRMSVAEILAEPLRIHGLHRERCGQRVRELLEQVGLDPDHARRFPHQFSGGQRQRIGIARALAVEPGVLVLDEPVSALDVSVQAGVLNLLHDLQEEIGLTYLFIAHDLSVVRQISDDVAVMYLGRLVESAPADTLYGAPQHPYTQALLSAVPIPDPRAERGRERIVLRGDAPSPLNPPSGCRFRTRCWKAQEICAETAPPPRELATGHRVACHFPEPTNLP</sequence>
<evidence type="ECO:0000256" key="2">
    <source>
        <dbReference type="ARBA" id="ARBA00022448"/>
    </source>
</evidence>
<dbReference type="InterPro" id="IPR027417">
    <property type="entry name" value="P-loop_NTPase"/>
</dbReference>
<dbReference type="InterPro" id="IPR003439">
    <property type="entry name" value="ABC_transporter-like_ATP-bd"/>
</dbReference>
<evidence type="ECO:0000313" key="6">
    <source>
        <dbReference type="EMBL" id="AXK31667.1"/>
    </source>
</evidence>
<reference evidence="6 7" key="1">
    <citation type="submission" date="2018-07" db="EMBL/GenBank/DDBJ databases">
        <title>Draft genome of the type strain Streptomyces armeniacus ATCC 15676.</title>
        <authorList>
            <person name="Labana P."/>
            <person name="Gosse J.T."/>
            <person name="Boddy C.N."/>
        </authorList>
    </citation>
    <scope>NUCLEOTIDE SEQUENCE [LARGE SCALE GENOMIC DNA]</scope>
    <source>
        <strain evidence="6 7">ATCC 15676</strain>
    </source>
</reference>
<dbReference type="RefSeq" id="WP_208875346.1">
    <property type="nucleotide sequence ID" value="NZ_CP031320.1"/>
</dbReference>
<keyword evidence="2" id="KW-0813">Transport</keyword>
<dbReference type="Proteomes" id="UP000254425">
    <property type="component" value="Chromosome"/>
</dbReference>
<dbReference type="PROSITE" id="PS00211">
    <property type="entry name" value="ABC_TRANSPORTER_1"/>
    <property type="match status" value="1"/>
</dbReference>
<dbReference type="GO" id="GO:0016887">
    <property type="term" value="F:ATP hydrolysis activity"/>
    <property type="evidence" value="ECO:0007669"/>
    <property type="project" value="InterPro"/>
</dbReference>
<dbReference type="AlphaFoldDB" id="A0A345XJ51"/>
<evidence type="ECO:0000259" key="5">
    <source>
        <dbReference type="PROSITE" id="PS50893"/>
    </source>
</evidence>